<evidence type="ECO:0000313" key="2">
    <source>
        <dbReference type="Proteomes" id="UP001151582"/>
    </source>
</evidence>
<dbReference type="AlphaFoldDB" id="A0A9W8B999"/>
<gene>
    <name evidence="1" type="ORF">H4R34_001789</name>
</gene>
<dbReference type="Proteomes" id="UP001151582">
    <property type="component" value="Unassembled WGS sequence"/>
</dbReference>
<accession>A0A9W8B999</accession>
<protein>
    <submittedName>
        <fullName evidence="1">Uncharacterized protein</fullName>
    </submittedName>
</protein>
<proteinExistence type="predicted"/>
<evidence type="ECO:0000313" key="1">
    <source>
        <dbReference type="EMBL" id="KAJ1982193.1"/>
    </source>
</evidence>
<comment type="caution">
    <text evidence="1">The sequence shown here is derived from an EMBL/GenBank/DDBJ whole genome shotgun (WGS) entry which is preliminary data.</text>
</comment>
<keyword evidence="2" id="KW-1185">Reference proteome</keyword>
<organism evidence="1 2">
    <name type="scientific">Dimargaris verticillata</name>
    <dbReference type="NCBI Taxonomy" id="2761393"/>
    <lineage>
        <taxon>Eukaryota</taxon>
        <taxon>Fungi</taxon>
        <taxon>Fungi incertae sedis</taxon>
        <taxon>Zoopagomycota</taxon>
        <taxon>Kickxellomycotina</taxon>
        <taxon>Dimargaritomycetes</taxon>
        <taxon>Dimargaritales</taxon>
        <taxon>Dimargaritaceae</taxon>
        <taxon>Dimargaris</taxon>
    </lineage>
</organism>
<reference evidence="1" key="1">
    <citation type="submission" date="2022-07" db="EMBL/GenBank/DDBJ databases">
        <title>Phylogenomic reconstructions and comparative analyses of Kickxellomycotina fungi.</title>
        <authorList>
            <person name="Reynolds N.K."/>
            <person name="Stajich J.E."/>
            <person name="Barry K."/>
            <person name="Grigoriev I.V."/>
            <person name="Crous P."/>
            <person name="Smith M.E."/>
        </authorList>
    </citation>
    <scope>NUCLEOTIDE SEQUENCE</scope>
    <source>
        <strain evidence="1">RSA 567</strain>
    </source>
</reference>
<name>A0A9W8B999_9FUNG</name>
<dbReference type="EMBL" id="JANBQB010000098">
    <property type="protein sequence ID" value="KAJ1982193.1"/>
    <property type="molecule type" value="Genomic_DNA"/>
</dbReference>
<sequence>MVPKAIDALSQGCHQACGAKVTAWVEMLNNGAPYGPKEMIKDAKTDEDMVRVSNGARCTVMSTYAGRDDSLKAQEDEIKEKCGVSSIYELDQLTSDGGTTKFGSGSNVYESIKNTK</sequence>